<name>A0A565C5L4_9BRAS</name>
<dbReference type="AlphaFoldDB" id="A0A565C5L4"/>
<dbReference type="InterPro" id="IPR003245">
    <property type="entry name" value="Phytocyanin_dom"/>
</dbReference>
<dbReference type="Gene3D" id="2.60.40.420">
    <property type="entry name" value="Cupredoxins - blue copper proteins"/>
    <property type="match status" value="1"/>
</dbReference>
<reference evidence="2" key="1">
    <citation type="submission" date="2019-07" db="EMBL/GenBank/DDBJ databases">
        <authorList>
            <person name="Dittberner H."/>
        </authorList>
    </citation>
    <scope>NUCLEOTIDE SEQUENCE [LARGE SCALE GENOMIC DNA]</scope>
</reference>
<organism evidence="2 3">
    <name type="scientific">Arabis nemorensis</name>
    <dbReference type="NCBI Taxonomy" id="586526"/>
    <lineage>
        <taxon>Eukaryota</taxon>
        <taxon>Viridiplantae</taxon>
        <taxon>Streptophyta</taxon>
        <taxon>Embryophyta</taxon>
        <taxon>Tracheophyta</taxon>
        <taxon>Spermatophyta</taxon>
        <taxon>Magnoliopsida</taxon>
        <taxon>eudicotyledons</taxon>
        <taxon>Gunneridae</taxon>
        <taxon>Pentapetalae</taxon>
        <taxon>rosids</taxon>
        <taxon>malvids</taxon>
        <taxon>Brassicales</taxon>
        <taxon>Brassicaceae</taxon>
        <taxon>Arabideae</taxon>
        <taxon>Arabis</taxon>
    </lineage>
</organism>
<accession>A0A565C5L4</accession>
<protein>
    <recommendedName>
        <fullName evidence="1">Phytocyanin domain-containing protein</fullName>
    </recommendedName>
</protein>
<evidence type="ECO:0000313" key="2">
    <source>
        <dbReference type="EMBL" id="VVB08951.1"/>
    </source>
</evidence>
<dbReference type="PANTHER" id="PTHR33021:SF420">
    <property type="entry name" value="EARLY NODULIN-LIKE PROTEIN 14"/>
    <property type="match status" value="1"/>
</dbReference>
<dbReference type="OrthoDB" id="1937044at2759"/>
<dbReference type="GO" id="GO:0009055">
    <property type="term" value="F:electron transfer activity"/>
    <property type="evidence" value="ECO:0007669"/>
    <property type="project" value="InterPro"/>
</dbReference>
<dbReference type="EMBL" id="CABITT030000006">
    <property type="protein sequence ID" value="VVB08951.1"/>
    <property type="molecule type" value="Genomic_DNA"/>
</dbReference>
<dbReference type="GO" id="GO:0005886">
    <property type="term" value="C:plasma membrane"/>
    <property type="evidence" value="ECO:0007669"/>
    <property type="project" value="TreeGrafter"/>
</dbReference>
<dbReference type="Proteomes" id="UP000489600">
    <property type="component" value="Unassembled WGS sequence"/>
</dbReference>
<keyword evidence="3" id="KW-1185">Reference proteome</keyword>
<gene>
    <name evidence="2" type="ORF">ANE_LOCUS19395</name>
</gene>
<sequence length="112" mass="12809">MGSKGSFQSRRLYRYPPFLTFPLFSNGCSVSYTITHLFSSSVFRYEAGKDSVLEVTRDAYKNCNTTNPLANYTDGGTKVKLDRSGPFYFISGADGHCEYWEINEIDRIKEYL</sequence>
<evidence type="ECO:0000259" key="1">
    <source>
        <dbReference type="PROSITE" id="PS51485"/>
    </source>
</evidence>
<dbReference type="PANTHER" id="PTHR33021">
    <property type="entry name" value="BLUE COPPER PROTEIN"/>
    <property type="match status" value="1"/>
</dbReference>
<dbReference type="InterPro" id="IPR008972">
    <property type="entry name" value="Cupredoxin"/>
</dbReference>
<dbReference type="PROSITE" id="PS51485">
    <property type="entry name" value="PHYTOCYANIN"/>
    <property type="match status" value="1"/>
</dbReference>
<dbReference type="SUPFAM" id="SSF49503">
    <property type="entry name" value="Cupredoxins"/>
    <property type="match status" value="1"/>
</dbReference>
<dbReference type="Pfam" id="PF02298">
    <property type="entry name" value="Cu_bind_like"/>
    <property type="match status" value="1"/>
</dbReference>
<proteinExistence type="predicted"/>
<evidence type="ECO:0000313" key="3">
    <source>
        <dbReference type="Proteomes" id="UP000489600"/>
    </source>
</evidence>
<dbReference type="InterPro" id="IPR039391">
    <property type="entry name" value="Phytocyanin-like"/>
</dbReference>
<feature type="domain" description="Phytocyanin" evidence="1">
    <location>
        <begin position="1"/>
        <end position="112"/>
    </location>
</feature>
<comment type="caution">
    <text evidence="2">The sequence shown here is derived from an EMBL/GenBank/DDBJ whole genome shotgun (WGS) entry which is preliminary data.</text>
</comment>